<gene>
    <name evidence="7" type="ORF">NK718_13285</name>
</gene>
<evidence type="ECO:0000256" key="6">
    <source>
        <dbReference type="SAM" id="Phobius"/>
    </source>
</evidence>
<reference evidence="7 8" key="1">
    <citation type="submission" date="2022-07" db="EMBL/GenBank/DDBJ databases">
        <authorList>
            <person name="Li W.-J."/>
            <person name="Deng Q.-Q."/>
        </authorList>
    </citation>
    <scope>NUCLEOTIDE SEQUENCE [LARGE SCALE GENOMIC DNA]</scope>
    <source>
        <strain evidence="7 8">SYSU M60028</strain>
    </source>
</reference>
<dbReference type="Proteomes" id="UP001205890">
    <property type="component" value="Unassembled WGS sequence"/>
</dbReference>
<evidence type="ECO:0000256" key="2">
    <source>
        <dbReference type="ARBA" id="ARBA00022475"/>
    </source>
</evidence>
<evidence type="ECO:0000256" key="4">
    <source>
        <dbReference type="ARBA" id="ARBA00022989"/>
    </source>
</evidence>
<dbReference type="PANTHER" id="PTHR43370">
    <property type="entry name" value="SUGAR ABC TRANSPORTER INTEGRAL MEMBRANE PROTEIN-RELATED"/>
    <property type="match status" value="1"/>
</dbReference>
<name>A0ABT1LEG8_9HYPH</name>
<keyword evidence="5 6" id="KW-0472">Membrane</keyword>
<feature type="transmembrane region" description="Helical" evidence="6">
    <location>
        <begin position="239"/>
        <end position="256"/>
    </location>
</feature>
<feature type="transmembrane region" description="Helical" evidence="6">
    <location>
        <begin position="40"/>
        <end position="57"/>
    </location>
</feature>
<dbReference type="EMBL" id="JANCLU010000012">
    <property type="protein sequence ID" value="MCP8939493.1"/>
    <property type="molecule type" value="Genomic_DNA"/>
</dbReference>
<keyword evidence="3 6" id="KW-0812">Transmembrane</keyword>
<keyword evidence="2" id="KW-1003">Cell membrane</keyword>
<dbReference type="RefSeq" id="WP_254743084.1">
    <property type="nucleotide sequence ID" value="NZ_JANCLU010000012.1"/>
</dbReference>
<protein>
    <submittedName>
        <fullName evidence="7">ABC transporter permease</fullName>
    </submittedName>
</protein>
<accession>A0ABT1LEG8</accession>
<feature type="transmembrane region" description="Helical" evidence="6">
    <location>
        <begin position="188"/>
        <end position="206"/>
    </location>
</feature>
<keyword evidence="4 6" id="KW-1133">Transmembrane helix</keyword>
<keyword evidence="8" id="KW-1185">Reference proteome</keyword>
<dbReference type="Pfam" id="PF02653">
    <property type="entry name" value="BPD_transp_2"/>
    <property type="match status" value="1"/>
</dbReference>
<feature type="transmembrane region" description="Helical" evidence="6">
    <location>
        <begin position="141"/>
        <end position="158"/>
    </location>
</feature>
<evidence type="ECO:0000256" key="5">
    <source>
        <dbReference type="ARBA" id="ARBA00023136"/>
    </source>
</evidence>
<comment type="caution">
    <text evidence="7">The sequence shown here is derived from an EMBL/GenBank/DDBJ whole genome shotgun (WGS) entry which is preliminary data.</text>
</comment>
<feature type="transmembrane region" description="Helical" evidence="6">
    <location>
        <begin position="6"/>
        <end position="28"/>
    </location>
</feature>
<evidence type="ECO:0000313" key="7">
    <source>
        <dbReference type="EMBL" id="MCP8939493.1"/>
    </source>
</evidence>
<dbReference type="CDD" id="cd06580">
    <property type="entry name" value="TM_PBP1_transp_TpRbsC_like"/>
    <property type="match status" value="1"/>
</dbReference>
<feature type="transmembrane region" description="Helical" evidence="6">
    <location>
        <begin position="63"/>
        <end position="85"/>
    </location>
</feature>
<sequence>MGVTEAILLTVITAATPLLIAALGELVVEKAGVLNLGIEGMMAVGAACGFAAATLSGSSLVGVGAAVLAGLALSAVFALLVLGLATNQVASGLALTIMGLGLSGLIGAGFVGTNRDAIPPVYIPGLTDLPGVGRLLFGESPFVYVSLALALGILWFLGRSRAGLTLRSIGENHVSGHALGLPVLRVRLYAILFGGACAGLAGAYLSLVYTPFWSPGMTAGRGWIALALVVFASWKPLRVLFGAYLFGGATVLQLHLQAASIGFPSQALSAFPYVATILALVVMSVGERKATGAPGSLGAPFVPDR</sequence>
<dbReference type="InterPro" id="IPR001851">
    <property type="entry name" value="ABC_transp_permease"/>
</dbReference>
<evidence type="ECO:0000256" key="1">
    <source>
        <dbReference type="ARBA" id="ARBA00004651"/>
    </source>
</evidence>
<feature type="transmembrane region" description="Helical" evidence="6">
    <location>
        <begin position="92"/>
        <end position="112"/>
    </location>
</feature>
<organism evidence="7 8">
    <name type="scientific">Alsobacter ponti</name>
    <dbReference type="NCBI Taxonomy" id="2962936"/>
    <lineage>
        <taxon>Bacteria</taxon>
        <taxon>Pseudomonadati</taxon>
        <taxon>Pseudomonadota</taxon>
        <taxon>Alphaproteobacteria</taxon>
        <taxon>Hyphomicrobiales</taxon>
        <taxon>Alsobacteraceae</taxon>
        <taxon>Alsobacter</taxon>
    </lineage>
</organism>
<evidence type="ECO:0000313" key="8">
    <source>
        <dbReference type="Proteomes" id="UP001205890"/>
    </source>
</evidence>
<comment type="subcellular location">
    <subcellularLocation>
        <location evidence="1">Cell membrane</location>
        <topology evidence="1">Multi-pass membrane protein</topology>
    </subcellularLocation>
</comment>
<feature type="transmembrane region" description="Helical" evidence="6">
    <location>
        <begin position="268"/>
        <end position="286"/>
    </location>
</feature>
<dbReference type="PANTHER" id="PTHR43370:SF2">
    <property type="entry name" value="ABC TRANSPORTER PERMEASE PROTEIN"/>
    <property type="match status" value="1"/>
</dbReference>
<evidence type="ECO:0000256" key="3">
    <source>
        <dbReference type="ARBA" id="ARBA00022692"/>
    </source>
</evidence>
<feature type="transmembrane region" description="Helical" evidence="6">
    <location>
        <begin position="212"/>
        <end position="232"/>
    </location>
</feature>
<proteinExistence type="predicted"/>